<evidence type="ECO:0000313" key="1">
    <source>
        <dbReference type="EMBL" id="EHL78964.1"/>
    </source>
</evidence>
<dbReference type="AlphaFoldDB" id="G9QIP6"/>
<comment type="caution">
    <text evidence="1">The sequence shown here is derived from an EMBL/GenBank/DDBJ whole genome shotgun (WGS) entry which is preliminary data.</text>
</comment>
<sequence>MYNLFINMQKINSYPYNEYYMGSSNGIKYKGVKDTRYPLIGKNFPSKSFYTHKEKLQKLIILPFFVIILNQKY</sequence>
<gene>
    <name evidence="1" type="ORF">HMPREF1015_02973</name>
</gene>
<accession>G9QIP6</accession>
<dbReference type="Proteomes" id="UP000011747">
    <property type="component" value="Unassembled WGS sequence"/>
</dbReference>
<protein>
    <submittedName>
        <fullName evidence="1">Uncharacterized protein</fullName>
    </submittedName>
</protein>
<keyword evidence="2" id="KW-1185">Reference proteome</keyword>
<dbReference type="HOGENOM" id="CLU_2696967_0_0_9"/>
<proteinExistence type="predicted"/>
<reference evidence="1 2" key="1">
    <citation type="submission" date="2011-09" db="EMBL/GenBank/DDBJ databases">
        <title>The Genome Sequence of Bacillus smithii 7_3_47FAA.</title>
        <authorList>
            <consortium name="The Broad Institute Genome Sequencing Platform"/>
            <person name="Earl A."/>
            <person name="Ward D."/>
            <person name="Feldgarden M."/>
            <person name="Gevers D."/>
            <person name="Daigneault M."/>
            <person name="Strauss J."/>
            <person name="Allen-Vercoe E."/>
            <person name="Young S.K."/>
            <person name="Zeng Q."/>
            <person name="Gargeya S."/>
            <person name="Fitzgerald M."/>
            <person name="Haas B."/>
            <person name="Abouelleil A."/>
            <person name="Alvarado L."/>
            <person name="Arachchi H.M."/>
            <person name="Berlin A."/>
            <person name="Brown A."/>
            <person name="Chapman S.B."/>
            <person name="Chen Z."/>
            <person name="Dunbar C."/>
            <person name="Freedman E."/>
            <person name="Gearin G."/>
            <person name="Goldberg J."/>
            <person name="Griggs A."/>
            <person name="Gujja S."/>
            <person name="Heiman D."/>
            <person name="Howarth C."/>
            <person name="Larson L."/>
            <person name="Lui A."/>
            <person name="MacDonald P.J.P."/>
            <person name="Montmayeur A."/>
            <person name="Murphy C."/>
            <person name="Neiman D."/>
            <person name="Pearson M."/>
            <person name="Priest M."/>
            <person name="Roberts A."/>
            <person name="Saif S."/>
            <person name="Shea T."/>
            <person name="Shenoy N."/>
            <person name="Sisk P."/>
            <person name="Stolte C."/>
            <person name="Sykes S."/>
            <person name="Wortman J."/>
            <person name="Nusbaum C."/>
            <person name="Birren B."/>
        </authorList>
    </citation>
    <scope>NUCLEOTIDE SEQUENCE [LARGE SCALE GENOMIC DNA]</scope>
    <source>
        <strain evidence="1 2">7_3_47FAA</strain>
    </source>
</reference>
<evidence type="ECO:0000313" key="2">
    <source>
        <dbReference type="Proteomes" id="UP000011747"/>
    </source>
</evidence>
<dbReference type="EMBL" id="ACWF01000042">
    <property type="protein sequence ID" value="EHL78964.1"/>
    <property type="molecule type" value="Genomic_DNA"/>
</dbReference>
<organism evidence="1 2">
    <name type="scientific">Bacillus smithii 7_3_47FAA</name>
    <dbReference type="NCBI Taxonomy" id="665952"/>
    <lineage>
        <taxon>Bacteria</taxon>
        <taxon>Bacillati</taxon>
        <taxon>Bacillota</taxon>
        <taxon>Bacilli</taxon>
        <taxon>Bacillales</taxon>
        <taxon>Bacillaceae</taxon>
        <taxon>Bacillus</taxon>
    </lineage>
</organism>
<name>G9QIP6_9BACI</name>